<reference evidence="7 8" key="1">
    <citation type="submission" date="2017-03" db="EMBL/GenBank/DDBJ databases">
        <title>WGS assembly of Porphyra umbilicalis.</title>
        <authorList>
            <person name="Brawley S.H."/>
            <person name="Blouin N.A."/>
            <person name="Ficko-Blean E."/>
            <person name="Wheeler G.L."/>
            <person name="Lohr M."/>
            <person name="Goodson H.V."/>
            <person name="Jenkins J.W."/>
            <person name="Blaby-Haas C.E."/>
            <person name="Helliwell K.E."/>
            <person name="Chan C."/>
            <person name="Marriage T."/>
            <person name="Bhattacharya D."/>
            <person name="Klein A.S."/>
            <person name="Badis Y."/>
            <person name="Brodie J."/>
            <person name="Cao Y."/>
            <person name="Collen J."/>
            <person name="Dittami S.M."/>
            <person name="Gachon C.M."/>
            <person name="Green B.R."/>
            <person name="Karpowicz S."/>
            <person name="Kim J.W."/>
            <person name="Kudahl U."/>
            <person name="Lin S."/>
            <person name="Michel G."/>
            <person name="Mittag M."/>
            <person name="Olson B.J."/>
            <person name="Pangilinan J."/>
            <person name="Peng Y."/>
            <person name="Qiu H."/>
            <person name="Shu S."/>
            <person name="Singer J.T."/>
            <person name="Smith A.G."/>
            <person name="Sprecher B.N."/>
            <person name="Wagner V."/>
            <person name="Wang W."/>
            <person name="Wang Z.-Y."/>
            <person name="Yan J."/>
            <person name="Yarish C."/>
            <person name="Zoeuner-Riek S."/>
            <person name="Zhuang Y."/>
            <person name="Zou Y."/>
            <person name="Lindquist E.A."/>
            <person name="Grimwood J."/>
            <person name="Barry K."/>
            <person name="Rokhsar D.S."/>
            <person name="Schmutz J."/>
            <person name="Stiller J.W."/>
            <person name="Grossman A.R."/>
            <person name="Prochnik S.E."/>
        </authorList>
    </citation>
    <scope>NUCLEOTIDE SEQUENCE [LARGE SCALE GENOMIC DNA]</scope>
    <source>
        <strain evidence="7">4086291</strain>
    </source>
</reference>
<dbReference type="AlphaFoldDB" id="A0A1X6NLH8"/>
<evidence type="ECO:0000313" key="8">
    <source>
        <dbReference type="Proteomes" id="UP000218209"/>
    </source>
</evidence>
<comment type="subcellular location">
    <subcellularLocation>
        <location evidence="5">Cytoplasm</location>
    </subcellularLocation>
    <subcellularLocation>
        <location evidence="5">Nucleus</location>
    </subcellularLocation>
</comment>
<dbReference type="Pfam" id="PF00227">
    <property type="entry name" value="Proteasome"/>
    <property type="match status" value="1"/>
</dbReference>
<dbReference type="SUPFAM" id="SSF56235">
    <property type="entry name" value="N-terminal nucleophile aminohydrolases (Ntn hydrolases)"/>
    <property type="match status" value="1"/>
</dbReference>
<evidence type="ECO:0000256" key="5">
    <source>
        <dbReference type="RuleBase" id="RU000551"/>
    </source>
</evidence>
<dbReference type="CDD" id="cd03753">
    <property type="entry name" value="proteasome_alpha_type_5"/>
    <property type="match status" value="1"/>
</dbReference>
<evidence type="ECO:0000256" key="4">
    <source>
        <dbReference type="PROSITE-ProRule" id="PRU00808"/>
    </source>
</evidence>
<keyword evidence="2 4" id="KW-0647">Proteasome</keyword>
<dbReference type="InterPro" id="IPR000426">
    <property type="entry name" value="Proteasome_asu_N"/>
</dbReference>
<dbReference type="PANTHER" id="PTHR11599">
    <property type="entry name" value="PROTEASOME SUBUNIT ALPHA/BETA"/>
    <property type="match status" value="1"/>
</dbReference>
<keyword evidence="8" id="KW-1185">Reference proteome</keyword>
<accession>A0A1X6NLH8</accession>
<dbReference type="GO" id="GO:0005634">
    <property type="term" value="C:nucleus"/>
    <property type="evidence" value="ECO:0007669"/>
    <property type="project" value="UniProtKB-SubCell"/>
</dbReference>
<dbReference type="PROSITE" id="PS00388">
    <property type="entry name" value="PROTEASOME_ALPHA_1"/>
    <property type="match status" value="1"/>
</dbReference>
<dbReference type="EMBL" id="KV919561">
    <property type="protein sequence ID" value="OSX69422.1"/>
    <property type="molecule type" value="Genomic_DNA"/>
</dbReference>
<protein>
    <recommendedName>
        <fullName evidence="5">Proteasome subunit alpha type</fullName>
    </recommendedName>
</protein>
<sequence>MFLTRSEYDRGVNTFSPEGRLFQVEYAIEAIKLGSTAVGICTTEGVILAVEKRLTSPLLTPSSIEKVLEIDTHIGAAMSGLTADARTLIDHGRIVTQEHRFTYDEPLSVESTTQSLCDLALRFGEDGRDDGADAMARPFGVALLIAGVDDEGGPALYHTDPSGTYVKWMAKAIGAGSEGAQTALQEAWSAGMTLAEAEGLALKTLKAVMEEKVSGENVEVAAVTAESGKFEVYSKEKLLACIGRL</sequence>
<evidence type="ECO:0000259" key="6">
    <source>
        <dbReference type="PROSITE" id="PS00388"/>
    </source>
</evidence>
<dbReference type="FunFam" id="3.60.20.10:FF:000019">
    <property type="entry name" value="Proteasome subunit alpha type"/>
    <property type="match status" value="1"/>
</dbReference>
<dbReference type="GO" id="GO:0043161">
    <property type="term" value="P:proteasome-mediated ubiquitin-dependent protein catabolic process"/>
    <property type="evidence" value="ECO:0007669"/>
    <property type="project" value="InterPro"/>
</dbReference>
<dbReference type="Proteomes" id="UP000218209">
    <property type="component" value="Unassembled WGS sequence"/>
</dbReference>
<evidence type="ECO:0000256" key="2">
    <source>
        <dbReference type="ARBA" id="ARBA00022942"/>
    </source>
</evidence>
<evidence type="ECO:0000256" key="1">
    <source>
        <dbReference type="ARBA" id="ARBA00022490"/>
    </source>
</evidence>
<name>A0A1X6NLH8_PORUM</name>
<gene>
    <name evidence="7" type="ORF">BU14_1526s0001</name>
</gene>
<dbReference type="InterPro" id="IPR050115">
    <property type="entry name" value="Proteasome_alpha"/>
</dbReference>
<dbReference type="GO" id="GO:0005829">
    <property type="term" value="C:cytosol"/>
    <property type="evidence" value="ECO:0007669"/>
    <property type="project" value="UniProtKB-ARBA"/>
</dbReference>
<dbReference type="Pfam" id="PF10584">
    <property type="entry name" value="Proteasome_A_N"/>
    <property type="match status" value="1"/>
</dbReference>
<dbReference type="PROSITE" id="PS51475">
    <property type="entry name" value="PROTEASOME_ALPHA_2"/>
    <property type="match status" value="1"/>
</dbReference>
<proteinExistence type="inferred from homology"/>
<comment type="subunit">
    <text evidence="5">The 26S proteasome consists of a 20S proteasome core and two 19S regulatory subunits.</text>
</comment>
<keyword evidence="3 5" id="KW-0539">Nucleus</keyword>
<evidence type="ECO:0000256" key="3">
    <source>
        <dbReference type="ARBA" id="ARBA00023242"/>
    </source>
</evidence>
<dbReference type="Gene3D" id="3.60.20.10">
    <property type="entry name" value="Glutamine Phosphoribosylpyrophosphate, subunit 1, domain 1"/>
    <property type="match status" value="1"/>
</dbReference>
<organism evidence="7 8">
    <name type="scientific">Porphyra umbilicalis</name>
    <name type="common">Purple laver</name>
    <name type="synonym">Red alga</name>
    <dbReference type="NCBI Taxonomy" id="2786"/>
    <lineage>
        <taxon>Eukaryota</taxon>
        <taxon>Rhodophyta</taxon>
        <taxon>Bangiophyceae</taxon>
        <taxon>Bangiales</taxon>
        <taxon>Bangiaceae</taxon>
        <taxon>Porphyra</taxon>
    </lineage>
</organism>
<dbReference type="InterPro" id="IPR029055">
    <property type="entry name" value="Ntn_hydrolases_N"/>
</dbReference>
<dbReference type="NCBIfam" id="NF003075">
    <property type="entry name" value="PRK03996.1"/>
    <property type="match status" value="1"/>
</dbReference>
<feature type="domain" description="Proteasome alpha-type subunits" evidence="6">
    <location>
        <begin position="8"/>
        <end position="30"/>
    </location>
</feature>
<comment type="similarity">
    <text evidence="4 5">Belongs to the peptidase T1A family.</text>
</comment>
<keyword evidence="1 5" id="KW-0963">Cytoplasm</keyword>
<dbReference type="SMART" id="SM00948">
    <property type="entry name" value="Proteasome_A_N"/>
    <property type="match status" value="1"/>
</dbReference>
<dbReference type="InterPro" id="IPR023332">
    <property type="entry name" value="Proteasome_alpha-type"/>
</dbReference>
<dbReference type="InterPro" id="IPR001353">
    <property type="entry name" value="Proteasome_sua/b"/>
</dbReference>
<dbReference type="InterPro" id="IPR033812">
    <property type="entry name" value="Proteasome_alpha_type_5"/>
</dbReference>
<dbReference type="OrthoDB" id="431557at2759"/>
<dbReference type="GO" id="GO:0019773">
    <property type="term" value="C:proteasome core complex, alpha-subunit complex"/>
    <property type="evidence" value="ECO:0007669"/>
    <property type="project" value="UniProtKB-UniRule"/>
</dbReference>
<evidence type="ECO:0000313" key="7">
    <source>
        <dbReference type="EMBL" id="OSX69422.1"/>
    </source>
</evidence>